<gene>
    <name evidence="2" type="ORF">WM16_21325</name>
</gene>
<feature type="domain" description="DUF7822" evidence="1">
    <location>
        <begin position="15"/>
        <end position="148"/>
    </location>
</feature>
<protein>
    <recommendedName>
        <fullName evidence="1">DUF7822 domain-containing protein</fullName>
    </recommendedName>
</protein>
<evidence type="ECO:0000259" key="1">
    <source>
        <dbReference type="Pfam" id="PF25135"/>
    </source>
</evidence>
<dbReference type="Pfam" id="PF25135">
    <property type="entry name" value="DUF7822"/>
    <property type="match status" value="1"/>
</dbReference>
<comment type="caution">
    <text evidence="2">The sequence shown here is derived from an EMBL/GenBank/DDBJ whole genome shotgun (WGS) entry which is preliminary data.</text>
</comment>
<dbReference type="InterPro" id="IPR056724">
    <property type="entry name" value="DUF7822"/>
</dbReference>
<name>A0A125JSQ1_9BURK</name>
<evidence type="ECO:0000313" key="3">
    <source>
        <dbReference type="Proteomes" id="UP000065504"/>
    </source>
</evidence>
<reference evidence="2 3" key="1">
    <citation type="submission" date="2015-11" db="EMBL/GenBank/DDBJ databases">
        <title>Expanding the genomic diversity of Burkholderia species for the development of highly accurate diagnostics.</title>
        <authorList>
            <person name="Sahl J."/>
            <person name="Keim P."/>
            <person name="Wagner D."/>
        </authorList>
    </citation>
    <scope>NUCLEOTIDE SEQUENCE [LARGE SCALE GENOMIC DNA]</scope>
    <source>
        <strain evidence="2 3">MSMB782WGS</strain>
    </source>
</reference>
<organism evidence="2 3">
    <name type="scientific">Burkholderia ubonensis</name>
    <dbReference type="NCBI Taxonomy" id="101571"/>
    <lineage>
        <taxon>Bacteria</taxon>
        <taxon>Pseudomonadati</taxon>
        <taxon>Pseudomonadota</taxon>
        <taxon>Betaproteobacteria</taxon>
        <taxon>Burkholderiales</taxon>
        <taxon>Burkholderiaceae</taxon>
        <taxon>Burkholderia</taxon>
        <taxon>Burkholderia cepacia complex</taxon>
    </lineage>
</organism>
<sequence>MAHRLYLYNLDDVGRTRAPCLGMVEWNYDFPTVLSPLLSSSPFLARNRCNDTGEADGLYADAAGGKALMARLYAFLERHAERLIDDPDAFREAKRKILAFLGNRAVHRYFHLDAWDVFNLSEETHAGQAQSLLARIERDNARIRAAIDADDPALLDACEGLACEDATSFRELINQPHYDYGWEPLTSIIYDEALVFEQDGRQGVMAVTGEVLAPARYDEIGEFDAWTDVAIVRQGDRYGHLDTTGREITPVRYEQVWAFWHGEFARVRRHGKFGVVDRHGVEVVPCRYAELTVLRHFGECCWAAREQALWGVVDPRGQWRLPAEFDAIDHSTGVIFATPAGRTVPDVYTRRLVRLGSAPPTRARRSRAITGSSASSCCIMTAPGGWPASTPSAATATPTNARRRRRPAAFACATTRTAGWRRRAPTCATAAPAIRPGSSTCMTPTAACCA</sequence>
<dbReference type="Proteomes" id="UP000065504">
    <property type="component" value="Unassembled WGS sequence"/>
</dbReference>
<dbReference type="Pfam" id="PF14903">
    <property type="entry name" value="WG_beta_rep"/>
    <property type="match status" value="2"/>
</dbReference>
<dbReference type="AlphaFoldDB" id="A0A125JSQ1"/>
<dbReference type="PANTHER" id="PTHR37841">
    <property type="entry name" value="GLR2918 PROTEIN"/>
    <property type="match status" value="1"/>
</dbReference>
<evidence type="ECO:0000313" key="2">
    <source>
        <dbReference type="EMBL" id="KWK70526.1"/>
    </source>
</evidence>
<dbReference type="InterPro" id="IPR032774">
    <property type="entry name" value="WG_beta_rep"/>
</dbReference>
<dbReference type="PANTHER" id="PTHR37841:SF1">
    <property type="entry name" value="DUF3298 DOMAIN-CONTAINING PROTEIN"/>
    <property type="match status" value="1"/>
</dbReference>
<dbReference type="EMBL" id="LPLU01000106">
    <property type="protein sequence ID" value="KWK70526.1"/>
    <property type="molecule type" value="Genomic_DNA"/>
</dbReference>
<proteinExistence type="predicted"/>
<dbReference type="RefSeq" id="WP_060236477.1">
    <property type="nucleotide sequence ID" value="NZ_LPLU01000106.1"/>
</dbReference>
<accession>A0A125JSQ1</accession>